<evidence type="ECO:0000313" key="1">
    <source>
        <dbReference type="EMBL" id="OIP37701.1"/>
    </source>
</evidence>
<sequence length="93" mass="10106">MWKACYLWLIIIFLVGTVEAGVPKTIHYQGKLVATTGSVPDGTIIGTFSVWNADTGGSKLWEESQAVQLSQEGLFSVILGKQTPIDLPFDTGY</sequence>
<dbReference type="EMBL" id="MNYI01000200">
    <property type="protein sequence ID" value="OIP37701.1"/>
    <property type="molecule type" value="Genomic_DNA"/>
</dbReference>
<evidence type="ECO:0000313" key="2">
    <source>
        <dbReference type="Proteomes" id="UP000183085"/>
    </source>
</evidence>
<proteinExistence type="predicted"/>
<protein>
    <submittedName>
        <fullName evidence="1">Uncharacterized protein</fullName>
    </submittedName>
</protein>
<comment type="caution">
    <text evidence="1">The sequence shown here is derived from an EMBL/GenBank/DDBJ whole genome shotgun (WGS) entry which is preliminary data.</text>
</comment>
<accession>A0A1J5DNJ4</accession>
<dbReference type="AlphaFoldDB" id="A0A1J5DNJ4"/>
<dbReference type="Proteomes" id="UP000183085">
    <property type="component" value="Unassembled WGS sequence"/>
</dbReference>
<organism evidence="1 2">
    <name type="scientific">Candidatus Desantisbacteria bacterium CG2_30_40_21</name>
    <dbReference type="NCBI Taxonomy" id="1817895"/>
    <lineage>
        <taxon>Bacteria</taxon>
        <taxon>Candidatus Desantisiibacteriota</taxon>
    </lineage>
</organism>
<dbReference type="STRING" id="1817895.AUJ95_07815"/>
<reference evidence="1 2" key="1">
    <citation type="journal article" date="2016" name="Environ. Microbiol.">
        <title>Genomic resolution of a cold subsurface aquifer community provides metabolic insights for novel microbes adapted to high CO concentrations.</title>
        <authorList>
            <person name="Probst A.J."/>
            <person name="Castelle C.J."/>
            <person name="Singh A."/>
            <person name="Brown C.T."/>
            <person name="Anantharaman K."/>
            <person name="Sharon I."/>
            <person name="Hug L.A."/>
            <person name="Burstein D."/>
            <person name="Emerson J.B."/>
            <person name="Thomas B.C."/>
            <person name="Banfield J.F."/>
        </authorList>
    </citation>
    <scope>NUCLEOTIDE SEQUENCE [LARGE SCALE GENOMIC DNA]</scope>
    <source>
        <strain evidence="1">CG2_30_40_21</strain>
    </source>
</reference>
<gene>
    <name evidence="1" type="ORF">AUJ95_07815</name>
</gene>
<name>A0A1J5DNJ4_9BACT</name>